<gene>
    <name evidence="3" type="primary">LOC104224602</name>
</gene>
<dbReference type="PANTHER" id="PTHR46148:SF60">
    <property type="entry name" value="CHROMO DOMAIN-CONTAINING PROTEIN"/>
    <property type="match status" value="1"/>
</dbReference>
<protein>
    <submittedName>
        <fullName evidence="3">Uncharacterized protein LOC104224602</fullName>
    </submittedName>
</protein>
<dbReference type="Pfam" id="PF24626">
    <property type="entry name" value="SH3_Tf2-1"/>
    <property type="match status" value="1"/>
</dbReference>
<accession>A0A1U7W3G6</accession>
<evidence type="ECO:0000313" key="2">
    <source>
        <dbReference type="Proteomes" id="UP000189701"/>
    </source>
</evidence>
<keyword evidence="2" id="KW-1185">Reference proteome</keyword>
<evidence type="ECO:0000313" key="3">
    <source>
        <dbReference type="RefSeq" id="XP_009774587.1"/>
    </source>
</evidence>
<dbReference type="Proteomes" id="UP000189701">
    <property type="component" value="Unplaced"/>
</dbReference>
<dbReference type="InterPro" id="IPR056924">
    <property type="entry name" value="SH3_Tf2-1"/>
</dbReference>
<dbReference type="OrthoDB" id="1302688at2759"/>
<name>A0A1U7W3G6_NICSY</name>
<reference evidence="2" key="1">
    <citation type="journal article" date="2013" name="Genome Biol.">
        <title>Reference genomes and transcriptomes of Nicotiana sylvestris and Nicotiana tomentosiformis.</title>
        <authorList>
            <person name="Sierro N."/>
            <person name="Battey J.N."/>
            <person name="Ouadi S."/>
            <person name="Bovet L."/>
            <person name="Goepfert S."/>
            <person name="Bakaher N."/>
            <person name="Peitsch M.C."/>
            <person name="Ivanov N.V."/>
        </authorList>
    </citation>
    <scope>NUCLEOTIDE SEQUENCE [LARGE SCALE GENOMIC DNA]</scope>
</reference>
<sequence length="192" mass="22046">MQRELGTRIELNTILHPQTDGQFEFTLQILEALYERRCRSPIDWFEPGEARLLGTDLVYDALENVKVIQEGLCTTQSMQKSYADRKVLDVAYIVGEKVLLRVSPMKGVIRFGKKIKLSPQHIVTFKLLERVGEVAYRLAFPPSLSRVHPVFHVFILWKCCGDPSHILDFSMVQLDGDLTYNVEPVTILDRQV</sequence>
<dbReference type="STRING" id="4096.A0A1U7W3G6"/>
<dbReference type="KEGG" id="nsy:104224602"/>
<feature type="domain" description="Tf2-1-like SH3-like" evidence="1">
    <location>
        <begin position="95"/>
        <end position="159"/>
    </location>
</feature>
<dbReference type="RefSeq" id="XP_009774587.1">
    <property type="nucleotide sequence ID" value="XM_009776285.1"/>
</dbReference>
<dbReference type="eggNOG" id="KOG0017">
    <property type="taxonomic scope" value="Eukaryota"/>
</dbReference>
<evidence type="ECO:0000259" key="1">
    <source>
        <dbReference type="Pfam" id="PF24626"/>
    </source>
</evidence>
<dbReference type="GeneID" id="104224602"/>
<dbReference type="PANTHER" id="PTHR46148">
    <property type="entry name" value="CHROMO DOMAIN-CONTAINING PROTEIN"/>
    <property type="match status" value="1"/>
</dbReference>
<organism evidence="2 3">
    <name type="scientific">Nicotiana sylvestris</name>
    <name type="common">Wood tobacco</name>
    <name type="synonym">South American tobacco</name>
    <dbReference type="NCBI Taxonomy" id="4096"/>
    <lineage>
        <taxon>Eukaryota</taxon>
        <taxon>Viridiplantae</taxon>
        <taxon>Streptophyta</taxon>
        <taxon>Embryophyta</taxon>
        <taxon>Tracheophyta</taxon>
        <taxon>Spermatophyta</taxon>
        <taxon>Magnoliopsida</taxon>
        <taxon>eudicotyledons</taxon>
        <taxon>Gunneridae</taxon>
        <taxon>Pentapetalae</taxon>
        <taxon>asterids</taxon>
        <taxon>lamiids</taxon>
        <taxon>Solanales</taxon>
        <taxon>Solanaceae</taxon>
        <taxon>Nicotianoideae</taxon>
        <taxon>Nicotianeae</taxon>
        <taxon>Nicotiana</taxon>
    </lineage>
</organism>
<dbReference type="AlphaFoldDB" id="A0A1U7W3G6"/>
<proteinExistence type="predicted"/>
<reference evidence="3" key="2">
    <citation type="submission" date="2025-08" db="UniProtKB">
        <authorList>
            <consortium name="RefSeq"/>
        </authorList>
    </citation>
    <scope>IDENTIFICATION</scope>
    <source>
        <tissue evidence="3">Leaf</tissue>
    </source>
</reference>